<name>A0A089LU29_9BACL</name>
<dbReference type="STRING" id="169760.PSTEL_19860"/>
<keyword evidence="1 9" id="KW-0479">Metal-binding</keyword>
<dbReference type="KEGG" id="pste:PSTEL_19860"/>
<feature type="binding site" evidence="9">
    <location>
        <position position="182"/>
    </location>
    <ligand>
        <name>Zn(2+)</name>
        <dbReference type="ChEBI" id="CHEBI:29105"/>
    </ligand>
</feature>
<dbReference type="InterPro" id="IPR011257">
    <property type="entry name" value="DNA_glycosylase"/>
</dbReference>
<dbReference type="GO" id="GO:0046872">
    <property type="term" value="F:metal ion binding"/>
    <property type="evidence" value="ECO:0007669"/>
    <property type="project" value="UniProtKB-KW"/>
</dbReference>
<dbReference type="OrthoDB" id="9807664at2"/>
<evidence type="ECO:0000256" key="9">
    <source>
        <dbReference type="PIRSR" id="PIRSR604597-1"/>
    </source>
</evidence>
<keyword evidence="4 9" id="KW-0862">Zinc</keyword>
<evidence type="ECO:0000256" key="8">
    <source>
        <dbReference type="ARBA" id="ARBA00066766"/>
    </source>
</evidence>
<dbReference type="Pfam" id="PF03352">
    <property type="entry name" value="Adenine_glyco"/>
    <property type="match status" value="1"/>
</dbReference>
<feature type="binding site" evidence="9">
    <location>
        <position position="7"/>
    </location>
    <ligand>
        <name>Zn(2+)</name>
        <dbReference type="ChEBI" id="CHEBI:29105"/>
    </ligand>
</feature>
<evidence type="ECO:0000256" key="1">
    <source>
        <dbReference type="ARBA" id="ARBA00022723"/>
    </source>
</evidence>
<feature type="binding site" evidence="9">
    <location>
        <position position="20"/>
    </location>
    <ligand>
        <name>Zn(2+)</name>
        <dbReference type="ChEBI" id="CHEBI:29105"/>
    </ligand>
</feature>
<dbReference type="Gene3D" id="1.10.340.30">
    <property type="entry name" value="Hypothetical protein, domain 2"/>
    <property type="match status" value="1"/>
</dbReference>
<keyword evidence="5" id="KW-0234">DNA repair</keyword>
<dbReference type="InterPro" id="IPR005019">
    <property type="entry name" value="Adenine_glyco"/>
</dbReference>
<dbReference type="PANTHER" id="PTHR30037">
    <property type="entry name" value="DNA-3-METHYLADENINE GLYCOSYLASE 1"/>
    <property type="match status" value="1"/>
</dbReference>
<evidence type="ECO:0000256" key="5">
    <source>
        <dbReference type="ARBA" id="ARBA00023204"/>
    </source>
</evidence>
<dbReference type="RefSeq" id="WP_038697784.1">
    <property type="nucleotide sequence ID" value="NZ_CP009286.1"/>
</dbReference>
<dbReference type="GO" id="GO:0008725">
    <property type="term" value="F:DNA-3-methyladenine glycosylase activity"/>
    <property type="evidence" value="ECO:0007669"/>
    <property type="project" value="UniProtKB-EC"/>
</dbReference>
<comment type="function">
    <text evidence="7">Hydrolysis of the deoxyribose N-glycosidic bond to excise 3-methyladenine from the damaged DNA polymer formed by alkylation lesions.</text>
</comment>
<evidence type="ECO:0000256" key="7">
    <source>
        <dbReference type="ARBA" id="ARBA00057608"/>
    </source>
</evidence>
<keyword evidence="3" id="KW-0378">Hydrolase</keyword>
<comment type="catalytic activity">
    <reaction evidence="6">
        <text>Hydrolysis of alkylated DNA, releasing 3-methyladenine.</text>
        <dbReference type="EC" id="3.2.2.20"/>
    </reaction>
</comment>
<keyword evidence="2" id="KW-0227">DNA damage</keyword>
<dbReference type="AlphaFoldDB" id="A0A089LU29"/>
<proteinExistence type="predicted"/>
<dbReference type="SUPFAM" id="SSF48150">
    <property type="entry name" value="DNA-glycosylase"/>
    <property type="match status" value="1"/>
</dbReference>
<reference evidence="10 11" key="1">
    <citation type="submission" date="2014-08" db="EMBL/GenBank/DDBJ databases">
        <title>Comparative genomics of the Paenibacillus odorifer group.</title>
        <authorList>
            <person name="den Bakker H.C."/>
            <person name="Tsai Y.-C."/>
            <person name="Martin N."/>
            <person name="Korlach J."/>
            <person name="Wiedmann M."/>
        </authorList>
    </citation>
    <scope>NUCLEOTIDE SEQUENCE [LARGE SCALE GENOMIC DNA]</scope>
    <source>
        <strain evidence="10 11">DSM 14472</strain>
    </source>
</reference>
<evidence type="ECO:0000256" key="4">
    <source>
        <dbReference type="ARBA" id="ARBA00022833"/>
    </source>
</evidence>
<evidence type="ECO:0000313" key="10">
    <source>
        <dbReference type="EMBL" id="AIQ65036.1"/>
    </source>
</evidence>
<dbReference type="PANTHER" id="PTHR30037:SF4">
    <property type="entry name" value="DNA-3-METHYLADENINE GLYCOSYLASE I"/>
    <property type="match status" value="1"/>
</dbReference>
<dbReference type="HOGENOM" id="CLU_083758_1_0_9"/>
<dbReference type="InterPro" id="IPR004597">
    <property type="entry name" value="Tag"/>
</dbReference>
<dbReference type="Proteomes" id="UP000029507">
    <property type="component" value="Chromosome"/>
</dbReference>
<dbReference type="InterPro" id="IPR052891">
    <property type="entry name" value="DNA-3mA_glycosylase"/>
</dbReference>
<organism evidence="10 11">
    <name type="scientific">Paenibacillus stellifer</name>
    <dbReference type="NCBI Taxonomy" id="169760"/>
    <lineage>
        <taxon>Bacteria</taxon>
        <taxon>Bacillati</taxon>
        <taxon>Bacillota</taxon>
        <taxon>Bacilli</taxon>
        <taxon>Bacillales</taxon>
        <taxon>Paenibacillaceae</taxon>
        <taxon>Paenibacillus</taxon>
    </lineage>
</organism>
<keyword evidence="11" id="KW-1185">Reference proteome</keyword>
<dbReference type="EC" id="3.2.2.20" evidence="8"/>
<feature type="binding site" evidence="9">
    <location>
        <position position="178"/>
    </location>
    <ligand>
        <name>Zn(2+)</name>
        <dbReference type="ChEBI" id="CHEBI:29105"/>
    </ligand>
</feature>
<gene>
    <name evidence="10" type="ORF">PSTEL_19860</name>
</gene>
<dbReference type="EMBL" id="CP009286">
    <property type="protein sequence ID" value="AIQ65036.1"/>
    <property type="molecule type" value="Genomic_DNA"/>
</dbReference>
<evidence type="ECO:0000256" key="3">
    <source>
        <dbReference type="ARBA" id="ARBA00022801"/>
    </source>
</evidence>
<dbReference type="NCBIfam" id="TIGR00624">
    <property type="entry name" value="tag"/>
    <property type="match status" value="1"/>
</dbReference>
<sequence length="189" mass="21272">MHEITRCGWVNTDPLYIAYHDEEWGKPVYDDLKLFELLMLEGMQAGLSWYTILKKRENYREAFDGFDPEIIAAYDDNKVEELMGNSGIIRNRLKIKAIITNARVYGEIMRDEGSFGGYLWSFVGGSPVINNPASLSEVPATTPQSDAMSKALKKKGMKFIGSTICYAFMQASGMVNDHVTACSFRESGR</sequence>
<evidence type="ECO:0000313" key="11">
    <source>
        <dbReference type="Proteomes" id="UP000029507"/>
    </source>
</evidence>
<evidence type="ECO:0000256" key="6">
    <source>
        <dbReference type="ARBA" id="ARBA00052558"/>
    </source>
</evidence>
<evidence type="ECO:0000256" key="2">
    <source>
        <dbReference type="ARBA" id="ARBA00022763"/>
    </source>
</evidence>
<dbReference type="FunFam" id="1.10.340.30:FF:000009">
    <property type="entry name" value="DNA-3-methyladenine glycosylase I"/>
    <property type="match status" value="1"/>
</dbReference>
<protein>
    <recommendedName>
        <fullName evidence="8">DNA-3-methyladenine glycosylase I</fullName>
        <ecNumber evidence="8">3.2.2.20</ecNumber>
    </recommendedName>
</protein>
<accession>A0A089LU29</accession>
<dbReference type="GO" id="GO:0006284">
    <property type="term" value="P:base-excision repair"/>
    <property type="evidence" value="ECO:0007669"/>
    <property type="project" value="InterPro"/>
</dbReference>